<organism evidence="3 4">
    <name type="scientific">Caenorhabditis nigoni</name>
    <dbReference type="NCBI Taxonomy" id="1611254"/>
    <lineage>
        <taxon>Eukaryota</taxon>
        <taxon>Metazoa</taxon>
        <taxon>Ecdysozoa</taxon>
        <taxon>Nematoda</taxon>
        <taxon>Chromadorea</taxon>
        <taxon>Rhabditida</taxon>
        <taxon>Rhabditina</taxon>
        <taxon>Rhabditomorpha</taxon>
        <taxon>Rhabditoidea</taxon>
        <taxon>Rhabditidae</taxon>
        <taxon>Peloderinae</taxon>
        <taxon>Caenorhabditis</taxon>
    </lineage>
</organism>
<keyword evidence="4" id="KW-1185">Reference proteome</keyword>
<dbReference type="Proteomes" id="UP000230233">
    <property type="component" value="Chromosome V"/>
</dbReference>
<feature type="compositionally biased region" description="Polar residues" evidence="1">
    <location>
        <begin position="96"/>
        <end position="112"/>
    </location>
</feature>
<name>A0A2G5TSY5_9PELO</name>
<feature type="region of interest" description="Disordered" evidence="1">
    <location>
        <begin position="89"/>
        <end position="112"/>
    </location>
</feature>
<dbReference type="EMBL" id="PDUG01000005">
    <property type="protein sequence ID" value="PIC30420.1"/>
    <property type="molecule type" value="Genomic_DNA"/>
</dbReference>
<feature type="transmembrane region" description="Helical" evidence="2">
    <location>
        <begin position="16"/>
        <end position="34"/>
    </location>
</feature>
<protein>
    <submittedName>
        <fullName evidence="3">Uncharacterized protein</fullName>
    </submittedName>
</protein>
<dbReference type="AlphaFoldDB" id="A0A2G5TSY5"/>
<gene>
    <name evidence="3" type="primary">Cnig_chr_V.g21666</name>
    <name evidence="3" type="ORF">B9Z55_021666</name>
</gene>
<keyword evidence="2" id="KW-0472">Membrane</keyword>
<evidence type="ECO:0000313" key="4">
    <source>
        <dbReference type="Proteomes" id="UP000230233"/>
    </source>
</evidence>
<accession>A0A2G5TSY5</accession>
<keyword evidence="2" id="KW-0812">Transmembrane</keyword>
<proteinExistence type="predicted"/>
<reference evidence="4" key="1">
    <citation type="submission" date="2017-10" db="EMBL/GenBank/DDBJ databases">
        <title>Rapid genome shrinkage in a self-fertile nematode reveals novel sperm competition proteins.</title>
        <authorList>
            <person name="Yin D."/>
            <person name="Schwarz E.M."/>
            <person name="Thomas C.G."/>
            <person name="Felde R.L."/>
            <person name="Korf I.F."/>
            <person name="Cutter A.D."/>
            <person name="Schartner C.M."/>
            <person name="Ralston E.J."/>
            <person name="Meyer B.J."/>
            <person name="Haag E.S."/>
        </authorList>
    </citation>
    <scope>NUCLEOTIDE SEQUENCE [LARGE SCALE GENOMIC DNA]</scope>
    <source>
        <strain evidence="4">JU1422</strain>
    </source>
</reference>
<evidence type="ECO:0000256" key="2">
    <source>
        <dbReference type="SAM" id="Phobius"/>
    </source>
</evidence>
<sequence length="112" mass="13017">MRKLERNDLPSNYSNYINIAVIGAVATFCIWRKIKEMGYLQKIKNLEEMIAESTLMKNFRRDQEAKNQAAIISEQENLIKTLLEKLDDLQKEENDGPSTSTNFSENGKNRQF</sequence>
<evidence type="ECO:0000313" key="3">
    <source>
        <dbReference type="EMBL" id="PIC30420.1"/>
    </source>
</evidence>
<comment type="caution">
    <text evidence="3">The sequence shown here is derived from an EMBL/GenBank/DDBJ whole genome shotgun (WGS) entry which is preliminary data.</text>
</comment>
<keyword evidence="2" id="KW-1133">Transmembrane helix</keyword>
<evidence type="ECO:0000256" key="1">
    <source>
        <dbReference type="SAM" id="MobiDB-lite"/>
    </source>
</evidence>